<dbReference type="OrthoDB" id="2922289at2759"/>
<evidence type="ECO:0000313" key="2">
    <source>
        <dbReference type="Proteomes" id="UP000756132"/>
    </source>
</evidence>
<dbReference type="GO" id="GO:0003729">
    <property type="term" value="F:mRNA binding"/>
    <property type="evidence" value="ECO:0007669"/>
    <property type="project" value="InterPro"/>
</dbReference>
<dbReference type="OMA" id="KAFWHEV"/>
<name>A0A9Q8PI47_PASFU</name>
<reference evidence="1" key="2">
    <citation type="journal article" date="2022" name="Microb. Genom.">
        <title>A chromosome-scale genome assembly of the tomato pathogen Cladosporium fulvum reveals a compartmentalized genome architecture and the presence of a dispensable chromosome.</title>
        <authorList>
            <person name="Zaccaron A.Z."/>
            <person name="Chen L.H."/>
            <person name="Samaras A."/>
            <person name="Stergiopoulos I."/>
        </authorList>
    </citation>
    <scope>NUCLEOTIDE SEQUENCE</scope>
    <source>
        <strain evidence="1">Race5_Kim</strain>
    </source>
</reference>
<dbReference type="InterPro" id="IPR012933">
    <property type="entry name" value="HicA_mRNA_interferase"/>
</dbReference>
<proteinExistence type="predicted"/>
<gene>
    <name evidence="1" type="ORF">CLAFUR5_11711</name>
</gene>
<dbReference type="PANTHER" id="PTHR40788:SF2">
    <property type="entry name" value="CLR5 DOMAIN-CONTAINING PROTEIN"/>
    <property type="match status" value="1"/>
</dbReference>
<evidence type="ECO:0008006" key="3">
    <source>
        <dbReference type="Google" id="ProtNLM"/>
    </source>
</evidence>
<organism evidence="1 2">
    <name type="scientific">Passalora fulva</name>
    <name type="common">Tomato leaf mold</name>
    <name type="synonym">Cladosporium fulvum</name>
    <dbReference type="NCBI Taxonomy" id="5499"/>
    <lineage>
        <taxon>Eukaryota</taxon>
        <taxon>Fungi</taxon>
        <taxon>Dikarya</taxon>
        <taxon>Ascomycota</taxon>
        <taxon>Pezizomycotina</taxon>
        <taxon>Dothideomycetes</taxon>
        <taxon>Dothideomycetidae</taxon>
        <taxon>Mycosphaerellales</taxon>
        <taxon>Mycosphaerellaceae</taxon>
        <taxon>Fulvia</taxon>
    </lineage>
</organism>
<evidence type="ECO:0000313" key="1">
    <source>
        <dbReference type="EMBL" id="UJO22852.1"/>
    </source>
</evidence>
<dbReference type="RefSeq" id="XP_047767218.1">
    <property type="nucleotide sequence ID" value="XM_047910859.1"/>
</dbReference>
<sequence>MPPAPSTQDKAFVALEPVPEFTAFEARKGRLPTFRELQENPQLHKATVRVFDSLTGADPDLVHGYSYADYPHASAASTPGCVDKCDICRSHWLVGLAAKTVGYSTCHTDEDAQDQLDLTRSNIEQDYLHIRDRLEKHGDTLVKRWHKRNPTKRAALLRQVLPKMYPKRGFPLLEFLNAGPAQLAESPDERMARLRVAWLLPYLSLESLSESPLELVALLYHRIEHQPTDWTLFDFHQHEYAFKPAFVQSAYNPHCVDICGARYGKLIPFQKQGLHAALMISFPRANLLFDAQNILYKFLSTLVDLILGPADNDTKPTGRNELNRLATGHEGAPSGLRGDWSAQNLPFAGPPRFDIHDIREKFSLRLRAAEDELEMLQTDPLYFREQLIRADLSGKIPDKRYCELVNLTMMNFRKHDNWKFLLAETEVTAKALGDRMFALPDNELLPKDYDEALSLFQNVLTRYFKIHQKHLMILLLASKGFHRFVTKREDNTVEVDADLRKMSRGDPLLYNLMELSRYDEVTSGLHASSMFQYLDDILAHSTHQNASRVSRAMYMVISDMAVIDQALTAVKFHRPPCAPVRQIMAEHGIVDMDSMKTSVLSLNETSAIKAAVLRILEESRSELSYEGAAESGYKELYAPLAAFLATPAPTGRTNRSALDALTRSHEALKAFWHEVQQWRRASLKQRGCGERMTNARVQCLTVSGSLRHEMLFGVERKSLLTAVEAREKVASARQGQASVKSISPIVPQTVWGTLELDSRPMPVSKMKEKTRPAMNPSETSDQDAGIEELHGDIDHRFKDSRFSPLKVEASKDNIRLLTRLYAAPEDTKANKGSVKWDDFVAALIDAGFQVIPNSGSAVTFRSTDGQGSIVFHRPHPDPTLDSIMLHSMGKRLAKWFGWEKDTFVERGKA</sequence>
<dbReference type="EMBL" id="CP090172">
    <property type="protein sequence ID" value="UJO22852.1"/>
    <property type="molecule type" value="Genomic_DNA"/>
</dbReference>
<accession>A0A9Q8PI47</accession>
<keyword evidence="2" id="KW-1185">Reference proteome</keyword>
<dbReference type="KEGG" id="ffu:CLAFUR5_11711"/>
<dbReference type="GeneID" id="71991589"/>
<protein>
    <recommendedName>
        <fullName evidence="3">Type II toxin-antitoxin system HicA family toxin</fullName>
    </recommendedName>
</protein>
<reference evidence="1" key="1">
    <citation type="submission" date="2021-12" db="EMBL/GenBank/DDBJ databases">
        <authorList>
            <person name="Zaccaron A."/>
            <person name="Stergiopoulos I."/>
        </authorList>
    </citation>
    <scope>NUCLEOTIDE SEQUENCE</scope>
    <source>
        <strain evidence="1">Race5_Kim</strain>
    </source>
</reference>
<dbReference type="Pfam" id="PF07927">
    <property type="entry name" value="HicA_toxin"/>
    <property type="match status" value="1"/>
</dbReference>
<dbReference type="PANTHER" id="PTHR40788">
    <property type="entry name" value="CLR5 DOMAIN-CONTAINING PROTEIN-RELATED"/>
    <property type="match status" value="1"/>
</dbReference>
<dbReference type="AlphaFoldDB" id="A0A9Q8PI47"/>
<dbReference type="Proteomes" id="UP000756132">
    <property type="component" value="Chromosome 10"/>
</dbReference>